<dbReference type="GO" id="GO:0003723">
    <property type="term" value="F:RNA binding"/>
    <property type="evidence" value="ECO:0007669"/>
    <property type="project" value="InterPro"/>
</dbReference>
<evidence type="ECO:0000256" key="1">
    <source>
        <dbReference type="RuleBase" id="RU361178"/>
    </source>
</evidence>
<dbReference type="SMART" id="SM00949">
    <property type="entry name" value="PAZ"/>
    <property type="match status" value="1"/>
</dbReference>
<feature type="domain" description="PAZ" evidence="2">
    <location>
        <begin position="270"/>
        <end position="384"/>
    </location>
</feature>
<dbReference type="PROSITE" id="PS50821">
    <property type="entry name" value="PAZ"/>
    <property type="match status" value="1"/>
</dbReference>
<protein>
    <recommendedName>
        <fullName evidence="6">Piwi domain-containing protein</fullName>
    </recommendedName>
</protein>
<gene>
    <name evidence="4" type="ORF">QR680_008008</name>
</gene>
<dbReference type="Pfam" id="PF16486">
    <property type="entry name" value="ArgoN"/>
    <property type="match status" value="1"/>
</dbReference>
<comment type="similarity">
    <text evidence="1">Belongs to the argonaute family.</text>
</comment>
<organism evidence="4 5">
    <name type="scientific">Steinernema hermaphroditum</name>
    <dbReference type="NCBI Taxonomy" id="289476"/>
    <lineage>
        <taxon>Eukaryota</taxon>
        <taxon>Metazoa</taxon>
        <taxon>Ecdysozoa</taxon>
        <taxon>Nematoda</taxon>
        <taxon>Chromadorea</taxon>
        <taxon>Rhabditida</taxon>
        <taxon>Tylenchina</taxon>
        <taxon>Panagrolaimomorpha</taxon>
        <taxon>Strongyloidoidea</taxon>
        <taxon>Steinernematidae</taxon>
        <taxon>Steinernema</taxon>
    </lineage>
</organism>
<dbReference type="CDD" id="cd02846">
    <property type="entry name" value="PAZ_argonaute_like"/>
    <property type="match status" value="1"/>
</dbReference>
<evidence type="ECO:0000313" key="5">
    <source>
        <dbReference type="Proteomes" id="UP001175271"/>
    </source>
</evidence>
<dbReference type="Proteomes" id="UP001175271">
    <property type="component" value="Unassembled WGS sequence"/>
</dbReference>
<dbReference type="InterPro" id="IPR012337">
    <property type="entry name" value="RNaseH-like_sf"/>
</dbReference>
<proteinExistence type="inferred from homology"/>
<dbReference type="SMART" id="SM00950">
    <property type="entry name" value="Piwi"/>
    <property type="match status" value="1"/>
</dbReference>
<dbReference type="Pfam" id="PF02171">
    <property type="entry name" value="Piwi"/>
    <property type="match status" value="1"/>
</dbReference>
<dbReference type="Gene3D" id="3.30.420.10">
    <property type="entry name" value="Ribonuclease H-like superfamily/Ribonuclease H"/>
    <property type="match status" value="1"/>
</dbReference>
<dbReference type="SUPFAM" id="SSF53098">
    <property type="entry name" value="Ribonuclease H-like"/>
    <property type="match status" value="1"/>
</dbReference>
<dbReference type="SUPFAM" id="SSF101690">
    <property type="entry name" value="PAZ domain"/>
    <property type="match status" value="1"/>
</dbReference>
<dbReference type="Gene3D" id="3.40.50.2300">
    <property type="match status" value="1"/>
</dbReference>
<evidence type="ECO:0008006" key="6">
    <source>
        <dbReference type="Google" id="ProtNLM"/>
    </source>
</evidence>
<dbReference type="CDD" id="cd02826">
    <property type="entry name" value="Piwi-like"/>
    <property type="match status" value="1"/>
</dbReference>
<evidence type="ECO:0000313" key="4">
    <source>
        <dbReference type="EMBL" id="KAK0423168.1"/>
    </source>
</evidence>
<comment type="caution">
    <text evidence="4">The sequence shown here is derived from an EMBL/GenBank/DDBJ whole genome shotgun (WGS) entry which is preliminary data.</text>
</comment>
<dbReference type="Gene3D" id="2.170.260.10">
    <property type="entry name" value="paz domain"/>
    <property type="match status" value="1"/>
</dbReference>
<dbReference type="InterPro" id="IPR036397">
    <property type="entry name" value="RNaseH_sf"/>
</dbReference>
<keyword evidence="5" id="KW-1185">Reference proteome</keyword>
<accession>A0AA39M724</accession>
<reference evidence="4" key="1">
    <citation type="submission" date="2023-06" db="EMBL/GenBank/DDBJ databases">
        <title>Genomic analysis of the entomopathogenic nematode Steinernema hermaphroditum.</title>
        <authorList>
            <person name="Schwarz E.M."/>
            <person name="Heppert J.K."/>
            <person name="Baniya A."/>
            <person name="Schwartz H.T."/>
            <person name="Tan C.-H."/>
            <person name="Antoshechkin I."/>
            <person name="Sternberg P.W."/>
            <person name="Goodrich-Blair H."/>
            <person name="Dillman A.R."/>
        </authorList>
    </citation>
    <scope>NUCLEOTIDE SEQUENCE</scope>
    <source>
        <strain evidence="4">PS9179</strain>
        <tissue evidence="4">Whole animal</tissue>
    </source>
</reference>
<sequence>MDKLVQGMQGMKLPVSIAPKVPGNPSAEDQHVKLKTNMFSLEMTRKIPIYMYHVDIHMVCGARFVSLVKKTASDCVAAENKSKCGTAFRLAFCKFNKVFPQTMGTYYDLQAQLYTVHKLKSEGDVDLKEARKLVLERADIAKAAEFDKDVSSVIVEVKPVSENFKLTLGSLHELLDFENPSHALLQFLDVATSQHAYQSPKKFITWPAGLSVYNPAQKDKVHALDGGQLLLDGVKKSVRVIEGDREVGKEAEIAVVLDPKKVAIHEANMTLAVKVEKMGFVRDDYSNDPRKIDELTKQLKGLTVETRYGRVRRYEIYGVAKDNAQSHRFDMDGHALTVEQYYRMKYNIQLQQPRLPLIRIKGQKTRDGRREFIFLPMEVLFVSANQRVTPNQQTPKQISDMIRNCAVLPAERVNEINDVAGQLRLNGPVHRSLQAAHLKIDTSLVTVLGRTLPPPEISYKTVNRTVDPNTGKWKSSGRDKVQYAVAANINKWELTVLCMGPPAPVDDQLARDFSIEMIEECRSRGMQINGPSAVQAIQYGLQELERIFANASTNKIEFLFFVEDSRLAAHKQIKFLERKYRIVTQDVDRRTVQNVVERRKYQTLENIVAKTNIKLGGVNYIIFPKDSTIFRKGRLLLGFQVSHSPAVSSQEVARGVMPSISTVIGVAGNVTEEPCAFVGDVYYHEAREDHIADAMDHLVTEFAKRYITVAGVLEELIIYRYGTTNAQYANLLRTEVPIIKEALKTAGAFGAKITVIVVSKQHNTRIMPDLIAGERAPDQNVKPGTVVDTKIVHPLFQEFYLNSHQALQGSAKTPRYTVIKDESIFTLPQLEQLTNVLCYGHQIINLPTSLPSPVYIASQYAERGAMLLQAARDNIDGVTDFRELNANLAYRGTKLEKSRINA</sequence>
<evidence type="ECO:0000259" key="3">
    <source>
        <dbReference type="PROSITE" id="PS50822"/>
    </source>
</evidence>
<dbReference type="InterPro" id="IPR003165">
    <property type="entry name" value="Piwi"/>
</dbReference>
<dbReference type="InterPro" id="IPR032474">
    <property type="entry name" value="Argonaute_N"/>
</dbReference>
<name>A0AA39M724_9BILA</name>
<dbReference type="InterPro" id="IPR057272">
    <property type="entry name" value="Piwi_nem"/>
</dbReference>
<feature type="domain" description="Piwi" evidence="3">
    <location>
        <begin position="582"/>
        <end position="869"/>
    </location>
</feature>
<dbReference type="InterPro" id="IPR003100">
    <property type="entry name" value="PAZ_dom"/>
</dbReference>
<dbReference type="PROSITE" id="PS50822">
    <property type="entry name" value="PIWI"/>
    <property type="match status" value="1"/>
</dbReference>
<dbReference type="InterPro" id="IPR036085">
    <property type="entry name" value="PAZ_dom_sf"/>
</dbReference>
<evidence type="ECO:0000259" key="2">
    <source>
        <dbReference type="PROSITE" id="PS50821"/>
    </source>
</evidence>
<dbReference type="EMBL" id="JAUCMV010000001">
    <property type="protein sequence ID" value="KAK0423168.1"/>
    <property type="molecule type" value="Genomic_DNA"/>
</dbReference>
<dbReference type="PANTHER" id="PTHR22891">
    <property type="entry name" value="EUKARYOTIC TRANSLATION INITIATION FACTOR 2C"/>
    <property type="match status" value="1"/>
</dbReference>
<dbReference type="Pfam" id="PF02170">
    <property type="entry name" value="PAZ"/>
    <property type="match status" value="1"/>
</dbReference>
<dbReference type="AlphaFoldDB" id="A0AA39M724"/>